<sequence length="125" mass="13721">MKKAIIYIVGLVLTTYILAGCSSDGLDNKASTISIAISEAQTDEKQNVRVTATLNDAMTTTQDSWFMFEIRKNGGPTWIPGEYEGSGVYAAEVNSSELEQGYYELFGHFYAGSGIHFSRKYAPQS</sequence>
<evidence type="ECO:0000313" key="1">
    <source>
        <dbReference type="EMBL" id="MFD1130582.1"/>
    </source>
</evidence>
<evidence type="ECO:0008006" key="3">
    <source>
        <dbReference type="Google" id="ProtNLM"/>
    </source>
</evidence>
<protein>
    <recommendedName>
        <fullName evidence="3">YtkA-like</fullName>
    </recommendedName>
</protein>
<dbReference type="EMBL" id="JBHTKX010000004">
    <property type="protein sequence ID" value="MFD1130582.1"/>
    <property type="molecule type" value="Genomic_DNA"/>
</dbReference>
<keyword evidence="2" id="KW-1185">Reference proteome</keyword>
<comment type="caution">
    <text evidence="1">The sequence shown here is derived from an EMBL/GenBank/DDBJ whole genome shotgun (WGS) entry which is preliminary data.</text>
</comment>
<dbReference type="PROSITE" id="PS51257">
    <property type="entry name" value="PROKAR_LIPOPROTEIN"/>
    <property type="match status" value="1"/>
</dbReference>
<dbReference type="Proteomes" id="UP001597169">
    <property type="component" value="Unassembled WGS sequence"/>
</dbReference>
<name>A0ABW3PX85_9BACL</name>
<proteinExistence type="predicted"/>
<reference evidence="2" key="1">
    <citation type="journal article" date="2019" name="Int. J. Syst. Evol. Microbiol.">
        <title>The Global Catalogue of Microorganisms (GCM) 10K type strain sequencing project: providing services to taxonomists for standard genome sequencing and annotation.</title>
        <authorList>
            <consortium name="The Broad Institute Genomics Platform"/>
            <consortium name="The Broad Institute Genome Sequencing Center for Infectious Disease"/>
            <person name="Wu L."/>
            <person name="Ma J."/>
        </authorList>
    </citation>
    <scope>NUCLEOTIDE SEQUENCE [LARGE SCALE GENOMIC DNA]</scope>
    <source>
        <strain evidence="2">CCUG 53519</strain>
    </source>
</reference>
<organism evidence="1 2">
    <name type="scientific">Paenibacillus provencensis</name>
    <dbReference type="NCBI Taxonomy" id="441151"/>
    <lineage>
        <taxon>Bacteria</taxon>
        <taxon>Bacillati</taxon>
        <taxon>Bacillota</taxon>
        <taxon>Bacilli</taxon>
        <taxon>Bacillales</taxon>
        <taxon>Paenibacillaceae</taxon>
        <taxon>Paenibacillus</taxon>
    </lineage>
</organism>
<dbReference type="RefSeq" id="WP_379293822.1">
    <property type="nucleotide sequence ID" value="NZ_JBHTKX010000004.1"/>
</dbReference>
<accession>A0ABW3PX85</accession>
<evidence type="ECO:0000313" key="2">
    <source>
        <dbReference type="Proteomes" id="UP001597169"/>
    </source>
</evidence>
<gene>
    <name evidence="1" type="ORF">ACFQ3J_20770</name>
</gene>